<accession>A0ABR7HZ70</accession>
<protein>
    <recommendedName>
        <fullName evidence="3">Bacteriophage Gp15 protein</fullName>
    </recommendedName>
</protein>
<keyword evidence="2" id="KW-1185">Reference proteome</keyword>
<comment type="caution">
    <text evidence="1">The sequence shown here is derived from an EMBL/GenBank/DDBJ whole genome shotgun (WGS) entry which is preliminary data.</text>
</comment>
<reference evidence="1 2" key="1">
    <citation type="submission" date="2020-08" db="EMBL/GenBank/DDBJ databases">
        <title>Genome public.</title>
        <authorList>
            <person name="Liu C."/>
            <person name="Sun Q."/>
        </authorList>
    </citation>
    <scope>NUCLEOTIDE SEQUENCE [LARGE SCALE GENOMIC DNA]</scope>
    <source>
        <strain evidence="1 2">27-44</strain>
    </source>
</reference>
<dbReference type="EMBL" id="JACOQE010000001">
    <property type="protein sequence ID" value="MBC5739554.1"/>
    <property type="molecule type" value="Genomic_DNA"/>
</dbReference>
<dbReference type="RefSeq" id="WP_187002711.1">
    <property type="nucleotide sequence ID" value="NZ_JACOQE010000001.1"/>
</dbReference>
<gene>
    <name evidence="1" type="ORF">H8Z79_03595</name>
</gene>
<organism evidence="1 2">
    <name type="scientific">Blautia intestinalis</name>
    <dbReference type="NCBI Taxonomy" id="2763028"/>
    <lineage>
        <taxon>Bacteria</taxon>
        <taxon>Bacillati</taxon>
        <taxon>Bacillota</taxon>
        <taxon>Clostridia</taxon>
        <taxon>Lachnospirales</taxon>
        <taxon>Lachnospiraceae</taxon>
        <taxon>Blautia</taxon>
    </lineage>
</organism>
<evidence type="ECO:0000313" key="2">
    <source>
        <dbReference type="Proteomes" id="UP000633936"/>
    </source>
</evidence>
<dbReference type="Pfam" id="PF06854">
    <property type="entry name" value="Phage_Gp15"/>
    <property type="match status" value="1"/>
</dbReference>
<evidence type="ECO:0008006" key="3">
    <source>
        <dbReference type="Google" id="ProtNLM"/>
    </source>
</evidence>
<sequence length="194" mass="23254">MDDKWKLPYSIELNGELYDIRTDFRVILDILQAMSDPELTEQEKNVVMLQILYYDPDDIPEDCLEDALLKGKEFIDCGISEEEHTSRIKLMDWEQDSPIIAPAINKNIGKDIRSLKYMHWWTFMGAYLEIYEGLFHQVLMIRQKKAKNQKLEKWEAEFYRNNKKLIDLKNNSRERSQEEKDALRELLGYRKKTR</sequence>
<dbReference type="InterPro" id="IPR009660">
    <property type="entry name" value="Phage_A500_Gp15"/>
</dbReference>
<evidence type="ECO:0000313" key="1">
    <source>
        <dbReference type="EMBL" id="MBC5739554.1"/>
    </source>
</evidence>
<name>A0ABR7HZ70_9FIRM</name>
<proteinExistence type="predicted"/>
<dbReference type="Proteomes" id="UP000633936">
    <property type="component" value="Unassembled WGS sequence"/>
</dbReference>